<dbReference type="Proteomes" id="UP000886611">
    <property type="component" value="Unassembled WGS sequence"/>
</dbReference>
<dbReference type="GO" id="GO:0005634">
    <property type="term" value="C:nucleus"/>
    <property type="evidence" value="ECO:0007669"/>
    <property type="project" value="InterPro"/>
</dbReference>
<dbReference type="EMBL" id="JAATIS010000485">
    <property type="protein sequence ID" value="KAG2468046.1"/>
    <property type="molecule type" value="Genomic_DNA"/>
</dbReference>
<feature type="region of interest" description="Disordered" evidence="1">
    <location>
        <begin position="326"/>
        <end position="355"/>
    </location>
</feature>
<evidence type="ECO:0000313" key="4">
    <source>
        <dbReference type="Proteomes" id="UP000886611"/>
    </source>
</evidence>
<evidence type="ECO:0000259" key="2">
    <source>
        <dbReference type="PROSITE" id="PS51053"/>
    </source>
</evidence>
<feature type="non-terminal residue" evidence="3">
    <location>
        <position position="355"/>
    </location>
</feature>
<dbReference type="OrthoDB" id="5976204at2759"/>
<evidence type="ECO:0000256" key="1">
    <source>
        <dbReference type="SAM" id="MobiDB-lite"/>
    </source>
</evidence>
<sequence>MTLVLSMNTFCEHRASEGDPEIPEYQPLWESEPCFRVHTAGGTPLECVADHLAQAECHFQRGTVPLAASRIAYFKRKYVEEKDPHPALHGLCPRVRPGFEDRTHVLRLSLDKLRFIEDPEAFLCRSVLVNNLLRRLRAEILLQSNWCFPAPLQLSAVPSPPSGHCPWETPAAASCFGQTERPYRKRFRATPQPDDCLDGCCCYYGGCYLRLPFPVCHETPSSSTSSSSSSSSSPFCLSSSALSHQHVTYEEEAKLDRLYPHARQHEMREAEGPSKQELTFGCVGGDGASQLDQVLQSDLLAWEKDAEPLAWREDIQGTQHAPPLCCGGEENVKRQTFGGDALRPPHSLKNGQSES</sequence>
<comment type="caution">
    <text evidence="3">The sequence shown here is derived from an EMBL/GenBank/DDBJ whole genome shotgun (WGS) entry which is preliminary data.</text>
</comment>
<dbReference type="AlphaFoldDB" id="A0A8X8BVT8"/>
<dbReference type="InterPro" id="IPR029708">
    <property type="entry name" value="SERTAD4"/>
</dbReference>
<proteinExistence type="predicted"/>
<dbReference type="Pfam" id="PF06031">
    <property type="entry name" value="SERTA"/>
    <property type="match status" value="1"/>
</dbReference>
<protein>
    <submittedName>
        <fullName evidence="3">SRTD4 protein</fullName>
    </submittedName>
</protein>
<feature type="domain" description="SERTA" evidence="2">
    <location>
        <begin position="98"/>
        <end position="144"/>
    </location>
</feature>
<keyword evidence="4" id="KW-1185">Reference proteome</keyword>
<name>A0A8X8BVT8_POLSE</name>
<dbReference type="PANTHER" id="PTHR14272:SF4">
    <property type="entry name" value="SERTA DOMAIN-CONTAINING PROTEIN 4"/>
    <property type="match status" value="1"/>
</dbReference>
<evidence type="ECO:0000313" key="3">
    <source>
        <dbReference type="EMBL" id="KAG2468046.1"/>
    </source>
</evidence>
<gene>
    <name evidence="3" type="primary">Sertad4_0</name>
    <name evidence="3" type="ORF">GTO96_0015866</name>
</gene>
<dbReference type="PANTHER" id="PTHR14272">
    <property type="entry name" value="SERTA DOMAIN-CONTAINING PROTEIN 4"/>
    <property type="match status" value="1"/>
</dbReference>
<dbReference type="InterPro" id="IPR009263">
    <property type="entry name" value="SERTA_dom"/>
</dbReference>
<dbReference type="PROSITE" id="PS51053">
    <property type="entry name" value="SERTA"/>
    <property type="match status" value="1"/>
</dbReference>
<feature type="non-terminal residue" evidence="3">
    <location>
        <position position="1"/>
    </location>
</feature>
<organism evidence="3 4">
    <name type="scientific">Polypterus senegalus</name>
    <name type="common">Senegal bichir</name>
    <dbReference type="NCBI Taxonomy" id="55291"/>
    <lineage>
        <taxon>Eukaryota</taxon>
        <taxon>Metazoa</taxon>
        <taxon>Chordata</taxon>
        <taxon>Craniata</taxon>
        <taxon>Vertebrata</taxon>
        <taxon>Euteleostomi</taxon>
        <taxon>Actinopterygii</taxon>
        <taxon>Polypteriformes</taxon>
        <taxon>Polypteridae</taxon>
        <taxon>Polypterus</taxon>
    </lineage>
</organism>
<reference evidence="3 4" key="1">
    <citation type="journal article" date="2021" name="Cell">
        <title>Tracing the genetic footprints of vertebrate landing in non-teleost ray-finned fishes.</title>
        <authorList>
            <person name="Bi X."/>
            <person name="Wang K."/>
            <person name="Yang L."/>
            <person name="Pan H."/>
            <person name="Jiang H."/>
            <person name="Wei Q."/>
            <person name="Fang M."/>
            <person name="Yu H."/>
            <person name="Zhu C."/>
            <person name="Cai Y."/>
            <person name="He Y."/>
            <person name="Gan X."/>
            <person name="Zeng H."/>
            <person name="Yu D."/>
            <person name="Zhu Y."/>
            <person name="Jiang H."/>
            <person name="Qiu Q."/>
            <person name="Yang H."/>
            <person name="Zhang Y.E."/>
            <person name="Wang W."/>
            <person name="Zhu M."/>
            <person name="He S."/>
            <person name="Zhang G."/>
        </authorList>
    </citation>
    <scope>NUCLEOTIDE SEQUENCE [LARGE SCALE GENOMIC DNA]</scope>
    <source>
        <strain evidence="3">Bchr_013</strain>
    </source>
</reference>
<accession>A0A8X8BVT8</accession>